<feature type="non-terminal residue" evidence="1">
    <location>
        <position position="1"/>
    </location>
</feature>
<feature type="non-terminal residue" evidence="1">
    <location>
        <position position="137"/>
    </location>
</feature>
<dbReference type="HOGENOM" id="CLU_108161_0_0_1"/>
<organism evidence="1 2">
    <name type="scientific">Heterobasidion irregulare (strain TC 32-1)</name>
    <dbReference type="NCBI Taxonomy" id="747525"/>
    <lineage>
        <taxon>Eukaryota</taxon>
        <taxon>Fungi</taxon>
        <taxon>Dikarya</taxon>
        <taxon>Basidiomycota</taxon>
        <taxon>Agaricomycotina</taxon>
        <taxon>Agaricomycetes</taxon>
        <taxon>Russulales</taxon>
        <taxon>Bondarzewiaceae</taxon>
        <taxon>Heterobasidion</taxon>
        <taxon>Heterobasidion annosum species complex</taxon>
    </lineage>
</organism>
<sequence length="137" mass="15189">TAVETDDCAIPVRPTWSVHELLSSYAKPTISPATLAHLHRLSALTPPDEGSQEHRTLTTELEELIKLVEAVRTANLGGSNTPKDETGIPDGRIWPENIGIDIQSRQELQKEFGDGRRLLAHATRTERGLYLVENDRS</sequence>
<dbReference type="eggNOG" id="ENOG502SGV7">
    <property type="taxonomic scope" value="Eukaryota"/>
</dbReference>
<dbReference type="RefSeq" id="XP_009543949.1">
    <property type="nucleotide sequence ID" value="XM_009545654.1"/>
</dbReference>
<dbReference type="OrthoDB" id="5522061at2759"/>
<gene>
    <name evidence="1" type="ORF">HETIRDRAFT_243175</name>
</gene>
<dbReference type="GeneID" id="20668967"/>
<dbReference type="KEGG" id="hir:HETIRDRAFT_243175"/>
<dbReference type="AlphaFoldDB" id="W4KGT2"/>
<accession>W4KGT2</accession>
<keyword evidence="2" id="KW-1185">Reference proteome</keyword>
<protein>
    <submittedName>
        <fullName evidence="1">Uncharacterized protein</fullName>
    </submittedName>
</protein>
<name>W4KGT2_HETIT</name>
<dbReference type="InParanoid" id="W4KGT2"/>
<reference evidence="1 2" key="1">
    <citation type="journal article" date="2012" name="New Phytol.">
        <title>Insight into trade-off between wood decay and parasitism from the genome of a fungal forest pathogen.</title>
        <authorList>
            <person name="Olson A."/>
            <person name="Aerts A."/>
            <person name="Asiegbu F."/>
            <person name="Belbahri L."/>
            <person name="Bouzid O."/>
            <person name="Broberg A."/>
            <person name="Canback B."/>
            <person name="Coutinho P.M."/>
            <person name="Cullen D."/>
            <person name="Dalman K."/>
            <person name="Deflorio G."/>
            <person name="van Diepen L.T."/>
            <person name="Dunand C."/>
            <person name="Duplessis S."/>
            <person name="Durling M."/>
            <person name="Gonthier P."/>
            <person name="Grimwood J."/>
            <person name="Fossdal C.G."/>
            <person name="Hansson D."/>
            <person name="Henrissat B."/>
            <person name="Hietala A."/>
            <person name="Himmelstrand K."/>
            <person name="Hoffmeister D."/>
            <person name="Hogberg N."/>
            <person name="James T.Y."/>
            <person name="Karlsson M."/>
            <person name="Kohler A."/>
            <person name="Kues U."/>
            <person name="Lee Y.H."/>
            <person name="Lin Y.C."/>
            <person name="Lind M."/>
            <person name="Lindquist E."/>
            <person name="Lombard V."/>
            <person name="Lucas S."/>
            <person name="Lunden K."/>
            <person name="Morin E."/>
            <person name="Murat C."/>
            <person name="Park J."/>
            <person name="Raffaello T."/>
            <person name="Rouze P."/>
            <person name="Salamov A."/>
            <person name="Schmutz J."/>
            <person name="Solheim H."/>
            <person name="Stahlberg J."/>
            <person name="Velez H."/>
            <person name="de Vries R.P."/>
            <person name="Wiebenga A."/>
            <person name="Woodward S."/>
            <person name="Yakovlev I."/>
            <person name="Garbelotto M."/>
            <person name="Martin F."/>
            <person name="Grigoriev I.V."/>
            <person name="Stenlid J."/>
        </authorList>
    </citation>
    <scope>NUCLEOTIDE SEQUENCE [LARGE SCALE GENOMIC DNA]</scope>
    <source>
        <strain evidence="1 2">TC 32-1</strain>
    </source>
</reference>
<proteinExistence type="predicted"/>
<dbReference type="EMBL" id="KI925456">
    <property type="protein sequence ID" value="ETW84261.1"/>
    <property type="molecule type" value="Genomic_DNA"/>
</dbReference>
<dbReference type="Proteomes" id="UP000030671">
    <property type="component" value="Unassembled WGS sequence"/>
</dbReference>
<evidence type="ECO:0000313" key="2">
    <source>
        <dbReference type="Proteomes" id="UP000030671"/>
    </source>
</evidence>
<evidence type="ECO:0000313" key="1">
    <source>
        <dbReference type="EMBL" id="ETW84261.1"/>
    </source>
</evidence>